<dbReference type="InterPro" id="IPR046348">
    <property type="entry name" value="SIS_dom_sf"/>
</dbReference>
<evidence type="ECO:0000256" key="1">
    <source>
        <dbReference type="ARBA" id="ARBA00022737"/>
    </source>
</evidence>
<keyword evidence="4" id="KW-1185">Reference proteome</keyword>
<evidence type="ECO:0000313" key="4">
    <source>
        <dbReference type="Proteomes" id="UP001500540"/>
    </source>
</evidence>
<dbReference type="Pfam" id="PF01380">
    <property type="entry name" value="SIS"/>
    <property type="match status" value="1"/>
</dbReference>
<protein>
    <submittedName>
        <fullName evidence="3">SIS domain-containing protein</fullName>
    </submittedName>
</protein>
<dbReference type="PROSITE" id="PS51464">
    <property type="entry name" value="SIS"/>
    <property type="match status" value="1"/>
</dbReference>
<dbReference type="CDD" id="cd05008">
    <property type="entry name" value="SIS_GlmS_GlmD_1"/>
    <property type="match status" value="1"/>
</dbReference>
<dbReference type="Gene3D" id="3.40.50.10490">
    <property type="entry name" value="Glucose-6-phosphate isomerase like protein, domain 1"/>
    <property type="match status" value="2"/>
</dbReference>
<feature type="domain" description="SIS" evidence="2">
    <location>
        <begin position="25"/>
        <end position="160"/>
    </location>
</feature>
<sequence>MNITSTEIDSQPQVWRHSLALLDRARDLLTRPGERVLVFGCGTSAFVAEAFAWLRERAGLGETDAAYASEPHPWRPYDAVIGISRSGTTTEVIDALAAVPRGVRRIVVTGVGDSPAARAADDVLLLDFADERSVMQTRFPTTFLFLARAAFGEDVSALPEQAEAALSAPGPQPPDGFDHVVYLGRGWTYGLAQEAALKIREAAQAWAESYPLLDYRHGPLAVAHAGSLVWLLGTQDADLEREIAGTGATVVSRAAADPLVELALAQRLAVDTAVAHGLDPDTPRGLTRSIVLS</sequence>
<proteinExistence type="predicted"/>
<evidence type="ECO:0000313" key="3">
    <source>
        <dbReference type="EMBL" id="GAA3775392.1"/>
    </source>
</evidence>
<dbReference type="InterPro" id="IPR035490">
    <property type="entry name" value="GlmS/FrlB_SIS"/>
</dbReference>
<dbReference type="SUPFAM" id="SSF53697">
    <property type="entry name" value="SIS domain"/>
    <property type="match status" value="1"/>
</dbReference>
<organism evidence="3 4">
    <name type="scientific">Microbacterium kribbense</name>
    <dbReference type="NCBI Taxonomy" id="433645"/>
    <lineage>
        <taxon>Bacteria</taxon>
        <taxon>Bacillati</taxon>
        <taxon>Actinomycetota</taxon>
        <taxon>Actinomycetes</taxon>
        <taxon>Micrococcales</taxon>
        <taxon>Microbacteriaceae</taxon>
        <taxon>Microbacterium</taxon>
    </lineage>
</organism>
<gene>
    <name evidence="3" type="ORF">GCM10022240_28810</name>
</gene>
<dbReference type="Proteomes" id="UP001500540">
    <property type="component" value="Unassembled WGS sequence"/>
</dbReference>
<dbReference type="RefSeq" id="WP_344784841.1">
    <property type="nucleotide sequence ID" value="NZ_BAABAF010000010.1"/>
</dbReference>
<dbReference type="PANTHER" id="PTHR10937">
    <property type="entry name" value="GLUCOSAMINE--FRUCTOSE-6-PHOSPHATE AMINOTRANSFERASE, ISOMERIZING"/>
    <property type="match status" value="1"/>
</dbReference>
<dbReference type="InterPro" id="IPR035466">
    <property type="entry name" value="GlmS/AgaS_SIS"/>
</dbReference>
<comment type="caution">
    <text evidence="3">The sequence shown here is derived from an EMBL/GenBank/DDBJ whole genome shotgun (WGS) entry which is preliminary data.</text>
</comment>
<accession>A0ABP7H093</accession>
<reference evidence="4" key="1">
    <citation type="journal article" date="2019" name="Int. J. Syst. Evol. Microbiol.">
        <title>The Global Catalogue of Microorganisms (GCM) 10K type strain sequencing project: providing services to taxonomists for standard genome sequencing and annotation.</title>
        <authorList>
            <consortium name="The Broad Institute Genomics Platform"/>
            <consortium name="The Broad Institute Genome Sequencing Center for Infectious Disease"/>
            <person name="Wu L."/>
            <person name="Ma J."/>
        </authorList>
    </citation>
    <scope>NUCLEOTIDE SEQUENCE [LARGE SCALE GENOMIC DNA]</scope>
    <source>
        <strain evidence="4">JCM 16950</strain>
    </source>
</reference>
<keyword evidence="1" id="KW-0677">Repeat</keyword>
<evidence type="ECO:0000259" key="2">
    <source>
        <dbReference type="PROSITE" id="PS51464"/>
    </source>
</evidence>
<dbReference type="InterPro" id="IPR001347">
    <property type="entry name" value="SIS_dom"/>
</dbReference>
<dbReference type="CDD" id="cd05009">
    <property type="entry name" value="SIS_GlmS_GlmD_2"/>
    <property type="match status" value="1"/>
</dbReference>
<name>A0ABP7H093_9MICO</name>
<dbReference type="EMBL" id="BAABAF010000010">
    <property type="protein sequence ID" value="GAA3775392.1"/>
    <property type="molecule type" value="Genomic_DNA"/>
</dbReference>